<reference evidence="2 3" key="1">
    <citation type="journal article" date="2010" name="Proc. Natl. Acad. Sci. U.S.A.">
        <title>Insights into evolution of multicellular fungi from the assembled chromosomes of the mushroom Coprinopsis cinerea (Coprinus cinereus).</title>
        <authorList>
            <person name="Stajich J.E."/>
            <person name="Wilke S.K."/>
            <person name="Ahren D."/>
            <person name="Au C.H."/>
            <person name="Birren B.W."/>
            <person name="Borodovsky M."/>
            <person name="Burns C."/>
            <person name="Canback B."/>
            <person name="Casselton L.A."/>
            <person name="Cheng C.K."/>
            <person name="Deng J."/>
            <person name="Dietrich F.S."/>
            <person name="Fargo D.C."/>
            <person name="Farman M.L."/>
            <person name="Gathman A.C."/>
            <person name="Goldberg J."/>
            <person name="Guigo R."/>
            <person name="Hoegger P.J."/>
            <person name="Hooker J.B."/>
            <person name="Huggins A."/>
            <person name="James T.Y."/>
            <person name="Kamada T."/>
            <person name="Kilaru S."/>
            <person name="Kodira C."/>
            <person name="Kues U."/>
            <person name="Kupfer D."/>
            <person name="Kwan H.S."/>
            <person name="Lomsadze A."/>
            <person name="Li W."/>
            <person name="Lilly W.W."/>
            <person name="Ma L.J."/>
            <person name="Mackey A.J."/>
            <person name="Manning G."/>
            <person name="Martin F."/>
            <person name="Muraguchi H."/>
            <person name="Natvig D.O."/>
            <person name="Palmerini H."/>
            <person name="Ramesh M.A."/>
            <person name="Rehmeyer C.J."/>
            <person name="Roe B.A."/>
            <person name="Shenoy N."/>
            <person name="Stanke M."/>
            <person name="Ter-Hovhannisyan V."/>
            <person name="Tunlid A."/>
            <person name="Velagapudi R."/>
            <person name="Vision T.J."/>
            <person name="Zeng Q."/>
            <person name="Zolan M.E."/>
            <person name="Pukkila P.J."/>
        </authorList>
    </citation>
    <scope>NUCLEOTIDE SEQUENCE [LARGE SCALE GENOMIC DNA]</scope>
    <source>
        <strain evidence="3">Okayama-7 / 130 / ATCC MYA-4618 / FGSC 9003</strain>
    </source>
</reference>
<gene>
    <name evidence="2" type="ORF">CC1G_15308</name>
</gene>
<name>D6RPY7_COPC7</name>
<dbReference type="VEuPathDB" id="FungiDB:CC1G_15308"/>
<comment type="caution">
    <text evidence="2">The sequence shown here is derived from an EMBL/GenBank/DDBJ whole genome shotgun (WGS) entry which is preliminary data.</text>
</comment>
<dbReference type="Proteomes" id="UP000001861">
    <property type="component" value="Unassembled WGS sequence"/>
</dbReference>
<dbReference type="EMBL" id="AACS02000010">
    <property type="protein sequence ID" value="EFI26907.1"/>
    <property type="molecule type" value="Genomic_DNA"/>
</dbReference>
<dbReference type="RefSeq" id="XP_002910401.1">
    <property type="nucleotide sequence ID" value="XM_002910355.1"/>
</dbReference>
<dbReference type="InParanoid" id="D6RPY7"/>
<proteinExistence type="predicted"/>
<evidence type="ECO:0000313" key="2">
    <source>
        <dbReference type="EMBL" id="EFI26907.1"/>
    </source>
</evidence>
<dbReference type="AlphaFoldDB" id="D6RPY7"/>
<feature type="region of interest" description="Disordered" evidence="1">
    <location>
        <begin position="1"/>
        <end position="32"/>
    </location>
</feature>
<sequence length="145" mass="16589">MGTRIQRARREEVPSASPCFPSPTSRTQVSSESSPPAVILIYFSCGCNFMLTPHETRSRPLDSQARARSPVHVEGSFIPERLYMVVDLASSVMRAAPMTRHRFSPWFWTCPWHDLPYATQYRPFAVLTKFMSHPSSPFTIYIICF</sequence>
<protein>
    <submittedName>
        <fullName evidence="2">Uncharacterized protein</fullName>
    </submittedName>
</protein>
<accession>D6RPY7</accession>
<evidence type="ECO:0000313" key="3">
    <source>
        <dbReference type="Proteomes" id="UP000001861"/>
    </source>
</evidence>
<dbReference type="KEGG" id="cci:CC1G_15308"/>
<feature type="compositionally biased region" description="Polar residues" evidence="1">
    <location>
        <begin position="22"/>
        <end position="32"/>
    </location>
</feature>
<evidence type="ECO:0000256" key="1">
    <source>
        <dbReference type="SAM" id="MobiDB-lite"/>
    </source>
</evidence>
<organism evidence="2 3">
    <name type="scientific">Coprinopsis cinerea (strain Okayama-7 / 130 / ATCC MYA-4618 / FGSC 9003)</name>
    <name type="common">Inky cap fungus</name>
    <name type="synonym">Hormographiella aspergillata</name>
    <dbReference type="NCBI Taxonomy" id="240176"/>
    <lineage>
        <taxon>Eukaryota</taxon>
        <taxon>Fungi</taxon>
        <taxon>Dikarya</taxon>
        <taxon>Basidiomycota</taxon>
        <taxon>Agaricomycotina</taxon>
        <taxon>Agaricomycetes</taxon>
        <taxon>Agaricomycetidae</taxon>
        <taxon>Agaricales</taxon>
        <taxon>Agaricineae</taxon>
        <taxon>Psathyrellaceae</taxon>
        <taxon>Coprinopsis</taxon>
    </lineage>
</organism>
<dbReference type="GeneID" id="9379195"/>
<keyword evidence="3" id="KW-1185">Reference proteome</keyword>
<dbReference type="HOGENOM" id="CLU_1786753_0_0_1"/>